<dbReference type="InterPro" id="IPR035926">
    <property type="entry name" value="NusB-like_sf"/>
</dbReference>
<dbReference type="GO" id="GO:0003723">
    <property type="term" value="F:RNA binding"/>
    <property type="evidence" value="ECO:0007669"/>
    <property type="project" value="UniProtKB-UniRule"/>
</dbReference>
<dbReference type="OrthoDB" id="9797817at2"/>
<dbReference type="SUPFAM" id="SSF48013">
    <property type="entry name" value="NusB-like"/>
    <property type="match status" value="1"/>
</dbReference>
<gene>
    <name evidence="6" type="primary">nusB</name>
    <name evidence="8" type="ORF">DJ019_01335</name>
</gene>
<keyword evidence="5 6" id="KW-0804">Transcription</keyword>
<organism evidence="8 9">
    <name type="scientific">Phenylobacterium kunshanense</name>
    <dbReference type="NCBI Taxonomy" id="1445034"/>
    <lineage>
        <taxon>Bacteria</taxon>
        <taxon>Pseudomonadati</taxon>
        <taxon>Pseudomonadota</taxon>
        <taxon>Alphaproteobacteria</taxon>
        <taxon>Caulobacterales</taxon>
        <taxon>Caulobacteraceae</taxon>
        <taxon>Phenylobacterium</taxon>
    </lineage>
</organism>
<dbReference type="GO" id="GO:0006353">
    <property type="term" value="P:DNA-templated transcription termination"/>
    <property type="evidence" value="ECO:0007669"/>
    <property type="project" value="UniProtKB-UniRule"/>
</dbReference>
<dbReference type="HAMAP" id="MF_00073">
    <property type="entry name" value="NusB"/>
    <property type="match status" value="1"/>
</dbReference>
<evidence type="ECO:0000313" key="9">
    <source>
        <dbReference type="Proteomes" id="UP000249524"/>
    </source>
</evidence>
<dbReference type="Proteomes" id="UP000249524">
    <property type="component" value="Unassembled WGS sequence"/>
</dbReference>
<evidence type="ECO:0000313" key="8">
    <source>
        <dbReference type="EMBL" id="RAK68691.1"/>
    </source>
</evidence>
<reference evidence="8 9" key="1">
    <citation type="submission" date="2018-05" db="EMBL/GenBank/DDBJ databases">
        <authorList>
            <person name="Lanie J.A."/>
            <person name="Ng W.-L."/>
            <person name="Kazmierczak K.M."/>
            <person name="Andrzejewski T.M."/>
            <person name="Davidsen T.M."/>
            <person name="Wayne K.J."/>
            <person name="Tettelin H."/>
            <person name="Glass J.I."/>
            <person name="Rusch D."/>
            <person name="Podicherti R."/>
            <person name="Tsui H.-C.T."/>
            <person name="Winkler M.E."/>
        </authorList>
    </citation>
    <scope>NUCLEOTIDE SEQUENCE [LARGE SCALE GENOMIC DNA]</scope>
    <source>
        <strain evidence="8 9">BUT-10</strain>
    </source>
</reference>
<dbReference type="InterPro" id="IPR011605">
    <property type="entry name" value="NusB_fam"/>
</dbReference>
<proteinExistence type="inferred from homology"/>
<dbReference type="NCBIfam" id="TIGR01951">
    <property type="entry name" value="nusB"/>
    <property type="match status" value="1"/>
</dbReference>
<dbReference type="PANTHER" id="PTHR11078:SF3">
    <property type="entry name" value="ANTITERMINATION NUSB DOMAIN-CONTAINING PROTEIN"/>
    <property type="match status" value="1"/>
</dbReference>
<dbReference type="Gene3D" id="1.10.940.10">
    <property type="entry name" value="NusB-like"/>
    <property type="match status" value="1"/>
</dbReference>
<keyword evidence="4 6" id="KW-0805">Transcription regulation</keyword>
<sequence length="149" mass="16268">MSGHASRSVARLAAVQALYQMEVSSIGVEHVIREFTDHRFDRDIEGVTLASADEAFFAELVRGVVAHQAKVDAAIVKRLADGWRLERLDATVRAILRAGVFELSQRSDVPTEVVIDEYVEVAKSFFEGTEPGFVNGALDAVARDVRPGA</sequence>
<dbReference type="Pfam" id="PF01029">
    <property type="entry name" value="NusB"/>
    <property type="match status" value="1"/>
</dbReference>
<keyword evidence="2 6" id="KW-0889">Transcription antitermination</keyword>
<evidence type="ECO:0000256" key="2">
    <source>
        <dbReference type="ARBA" id="ARBA00022814"/>
    </source>
</evidence>
<evidence type="ECO:0000256" key="5">
    <source>
        <dbReference type="ARBA" id="ARBA00023163"/>
    </source>
</evidence>
<keyword evidence="9" id="KW-1185">Reference proteome</keyword>
<comment type="similarity">
    <text evidence="1 6">Belongs to the NusB family.</text>
</comment>
<evidence type="ECO:0000256" key="6">
    <source>
        <dbReference type="HAMAP-Rule" id="MF_00073"/>
    </source>
</evidence>
<dbReference type="GO" id="GO:0031564">
    <property type="term" value="P:transcription antitermination"/>
    <property type="evidence" value="ECO:0007669"/>
    <property type="project" value="UniProtKB-KW"/>
</dbReference>
<dbReference type="RefSeq" id="WP_111274183.1">
    <property type="nucleotide sequence ID" value="NZ_QFYS01000001.1"/>
</dbReference>
<comment type="function">
    <text evidence="6">Involved in transcription antitermination. Required for transcription of ribosomal RNA (rRNA) genes. Binds specifically to the boxA antiterminator sequence of the ribosomal RNA (rrn) operons.</text>
</comment>
<evidence type="ECO:0000256" key="3">
    <source>
        <dbReference type="ARBA" id="ARBA00022884"/>
    </source>
</evidence>
<name>A0A328BQB3_9CAUL</name>
<keyword evidence="3 6" id="KW-0694">RNA-binding</keyword>
<accession>A0A328BQB3</accession>
<feature type="domain" description="NusB/RsmB/TIM44" evidence="7">
    <location>
        <begin position="10"/>
        <end position="143"/>
    </location>
</feature>
<evidence type="ECO:0000256" key="4">
    <source>
        <dbReference type="ARBA" id="ARBA00023015"/>
    </source>
</evidence>
<comment type="caution">
    <text evidence="8">The sequence shown here is derived from an EMBL/GenBank/DDBJ whole genome shotgun (WGS) entry which is preliminary data.</text>
</comment>
<protein>
    <recommendedName>
        <fullName evidence="6">Transcription antitermination protein NusB</fullName>
    </recommendedName>
    <alternativeName>
        <fullName evidence="6">Antitermination factor NusB</fullName>
    </alternativeName>
</protein>
<dbReference type="EMBL" id="QFYS01000001">
    <property type="protein sequence ID" value="RAK68691.1"/>
    <property type="molecule type" value="Genomic_DNA"/>
</dbReference>
<evidence type="ECO:0000259" key="7">
    <source>
        <dbReference type="Pfam" id="PF01029"/>
    </source>
</evidence>
<dbReference type="GO" id="GO:0005829">
    <property type="term" value="C:cytosol"/>
    <property type="evidence" value="ECO:0007669"/>
    <property type="project" value="TreeGrafter"/>
</dbReference>
<evidence type="ECO:0000256" key="1">
    <source>
        <dbReference type="ARBA" id="ARBA00005952"/>
    </source>
</evidence>
<dbReference type="PANTHER" id="PTHR11078">
    <property type="entry name" value="N UTILIZATION SUBSTANCE PROTEIN B-RELATED"/>
    <property type="match status" value="1"/>
</dbReference>
<dbReference type="InterPro" id="IPR006027">
    <property type="entry name" value="NusB_RsmB_TIM44"/>
</dbReference>
<dbReference type="AlphaFoldDB" id="A0A328BQB3"/>